<proteinExistence type="predicted"/>
<name>A0A318RMS2_WILLI</name>
<evidence type="ECO:0000313" key="2">
    <source>
        <dbReference type="EMBL" id="PYE19925.1"/>
    </source>
</evidence>
<comment type="caution">
    <text evidence="2">The sequence shown here is derived from an EMBL/GenBank/DDBJ whole genome shotgun (WGS) entry which is preliminary data.</text>
</comment>
<organism evidence="2 3">
    <name type="scientific">Williamsia limnetica</name>
    <dbReference type="NCBI Taxonomy" id="882452"/>
    <lineage>
        <taxon>Bacteria</taxon>
        <taxon>Bacillati</taxon>
        <taxon>Actinomycetota</taxon>
        <taxon>Actinomycetes</taxon>
        <taxon>Mycobacteriales</taxon>
        <taxon>Nocardiaceae</taxon>
        <taxon>Williamsia</taxon>
    </lineage>
</organism>
<accession>A0A318RMS2</accession>
<dbReference type="Proteomes" id="UP000247591">
    <property type="component" value="Unassembled WGS sequence"/>
</dbReference>
<evidence type="ECO:0000313" key="3">
    <source>
        <dbReference type="Proteomes" id="UP000247591"/>
    </source>
</evidence>
<reference evidence="2 3" key="1">
    <citation type="submission" date="2018-06" db="EMBL/GenBank/DDBJ databases">
        <title>Genomic Encyclopedia of Type Strains, Phase IV (KMG-IV): sequencing the most valuable type-strain genomes for metagenomic binning, comparative biology and taxonomic classification.</title>
        <authorList>
            <person name="Goeker M."/>
        </authorList>
    </citation>
    <scope>NUCLEOTIDE SEQUENCE [LARGE SCALE GENOMIC DNA]</scope>
    <source>
        <strain evidence="2 3">DSM 45521</strain>
    </source>
</reference>
<evidence type="ECO:0000256" key="1">
    <source>
        <dbReference type="SAM" id="MobiDB-lite"/>
    </source>
</evidence>
<sequence>MDAFDDPSMDFLPAPDGLIRRTDGQSDDEELRRGVRRGKLVRVTRGVYRPVDPDGNTRDPDHDKQYAELVIAVARRSKQRVVSHVSAAAIHGLNLLAPDQRLVHFYVAAGGCRTREVHLHEGGALRESDTTVVDGVLLTKLALTACDVARQGTFAQAVAVLDHALRLGVTRSELGSIAQRFGETKGIATLRRALEVADKNSEPVGESLSRALMIEWSEIPVPSLQAEYRDGHGQLIARVDFDWDGKVVGEFDGKVKYEKNRRPGESASDVVFREKQREDRLRDEGLTVVRWVWDDFRKPQVLRARIRRALTQAGVI</sequence>
<protein>
    <submittedName>
        <fullName evidence="2">Uncharacterized protein</fullName>
    </submittedName>
</protein>
<dbReference type="RefSeq" id="WP_110467972.1">
    <property type="nucleotide sequence ID" value="NZ_QJSP01000002.1"/>
</dbReference>
<dbReference type="EMBL" id="QJSP01000002">
    <property type="protein sequence ID" value="PYE19925.1"/>
    <property type="molecule type" value="Genomic_DNA"/>
</dbReference>
<dbReference type="AlphaFoldDB" id="A0A318RMS2"/>
<gene>
    <name evidence="2" type="ORF">DFR67_10263</name>
</gene>
<dbReference type="OrthoDB" id="5517693at2"/>
<keyword evidence="3" id="KW-1185">Reference proteome</keyword>
<feature type="region of interest" description="Disordered" evidence="1">
    <location>
        <begin position="1"/>
        <end position="31"/>
    </location>
</feature>